<keyword evidence="1 4" id="KW-0489">Methyltransferase</keyword>
<dbReference type="AlphaFoldDB" id="A0A0D7BES6"/>
<dbReference type="FunFam" id="2.40.50.140:FF:000201">
    <property type="entry name" value="TRM2p tRNA methyltransferase"/>
    <property type="match status" value="1"/>
</dbReference>
<dbReference type="Gene3D" id="3.40.50.150">
    <property type="entry name" value="Vaccinia Virus protein VP39"/>
    <property type="match status" value="2"/>
</dbReference>
<dbReference type="STRING" id="1314674.A0A0D7BES6"/>
<evidence type="ECO:0000256" key="4">
    <source>
        <dbReference type="PROSITE-ProRule" id="PRU01024"/>
    </source>
</evidence>
<sequence length="627" mass="69804">MLSLPSARHLHRRLFSSSCVLNDKAGFGSHPGKKSGKRPENHDERFQRILKPSTRQQKDLPFRVELDGIVVQKPTFSRNTAGRLVRFDGTAVARTPPPTPRPPKPASIAFPDLSFEMSTRRKRAPLDDKARAQKRANKLRKVRPDPSSPDDVLYRDILEVLGEDHVDAAIEAKTEFESPFEKMEEAVIEIVKISADGRGLGIAPQEKGKPWAVVVPHVFPGETVRVKCAITHRMYTGADLLEVIKPNPEYRDNSLIQCKYFGECGGCQYQMVPYEKQLAIKRNVVKGAYKLYSYLEPSEIPEVLETIGSPLQYGYRTKLTPHFDLRKNRAPEDPIPPIGYNRLGKPGVLDIEECVIGTKAVNEGLTTRRAEVETNINTYKKGATLLLRESLETTLGLPLSNDLTDEQRTEAVEKKICVSNAKTTVRERVGDVFFEYGANSFFQNNNSVLPPLIEYTRKAIFPEGLANRPTHLIDTYCGAGLFGIALAKEFERVSGVELSADSILAAKRNAQHNNLSADTVSFRAGDASDIFKVVSDFPPEKTAIIIDPPRKGCSDDFVKQVVALAPQTIVYVSCNVHSQARDVGNIIRGMKAKEGGKRYNFESVRGFDLFPQTHHVEGVAVLRLVEA</sequence>
<dbReference type="SUPFAM" id="SSF50249">
    <property type="entry name" value="Nucleic acid-binding proteins"/>
    <property type="match status" value="1"/>
</dbReference>
<evidence type="ECO:0000256" key="6">
    <source>
        <dbReference type="SAM" id="MobiDB-lite"/>
    </source>
</evidence>
<dbReference type="PROSITE" id="PS01230">
    <property type="entry name" value="TRMA_1"/>
    <property type="match status" value="1"/>
</dbReference>
<dbReference type="InterPro" id="IPR030390">
    <property type="entry name" value="MeTrfase_TrmA_AS"/>
</dbReference>
<name>A0A0D7BES6_9AGAR</name>
<evidence type="ECO:0000256" key="3">
    <source>
        <dbReference type="ARBA" id="ARBA00022691"/>
    </source>
</evidence>
<dbReference type="Proteomes" id="UP000054007">
    <property type="component" value="Unassembled WGS sequence"/>
</dbReference>
<dbReference type="Gene3D" id="2.40.50.140">
    <property type="entry name" value="Nucleic acid-binding proteins"/>
    <property type="match status" value="1"/>
</dbReference>
<reference evidence="7 8" key="1">
    <citation type="journal article" date="2015" name="Fungal Genet. Biol.">
        <title>Evolution of novel wood decay mechanisms in Agaricales revealed by the genome sequences of Fistulina hepatica and Cylindrobasidium torrendii.</title>
        <authorList>
            <person name="Floudas D."/>
            <person name="Held B.W."/>
            <person name="Riley R."/>
            <person name="Nagy L.G."/>
            <person name="Koehler G."/>
            <person name="Ransdell A.S."/>
            <person name="Younus H."/>
            <person name="Chow J."/>
            <person name="Chiniquy J."/>
            <person name="Lipzen A."/>
            <person name="Tritt A."/>
            <person name="Sun H."/>
            <person name="Haridas S."/>
            <person name="LaButti K."/>
            <person name="Ohm R.A."/>
            <person name="Kues U."/>
            <person name="Blanchette R.A."/>
            <person name="Grigoriev I.V."/>
            <person name="Minto R.E."/>
            <person name="Hibbett D.S."/>
        </authorList>
    </citation>
    <scope>NUCLEOTIDE SEQUENCE [LARGE SCALE GENOMIC DNA]</scope>
    <source>
        <strain evidence="7 8">FP15055 ss-10</strain>
    </source>
</reference>
<keyword evidence="8" id="KW-1185">Reference proteome</keyword>
<dbReference type="InterPro" id="IPR030391">
    <property type="entry name" value="MeTrfase_TrmA_CS"/>
</dbReference>
<feature type="binding site" evidence="4">
    <location>
        <position position="547"/>
    </location>
    <ligand>
        <name>S-adenosyl-L-methionine</name>
        <dbReference type="ChEBI" id="CHEBI:59789"/>
    </ligand>
</feature>
<accession>A0A0D7BES6</accession>
<evidence type="ECO:0000256" key="2">
    <source>
        <dbReference type="ARBA" id="ARBA00022679"/>
    </source>
</evidence>
<dbReference type="SUPFAM" id="SSF53335">
    <property type="entry name" value="S-adenosyl-L-methionine-dependent methyltransferases"/>
    <property type="match status" value="1"/>
</dbReference>
<feature type="region of interest" description="Disordered" evidence="6">
    <location>
        <begin position="90"/>
        <end position="109"/>
    </location>
</feature>
<organism evidence="7 8">
    <name type="scientific">Cylindrobasidium torrendii FP15055 ss-10</name>
    <dbReference type="NCBI Taxonomy" id="1314674"/>
    <lineage>
        <taxon>Eukaryota</taxon>
        <taxon>Fungi</taxon>
        <taxon>Dikarya</taxon>
        <taxon>Basidiomycota</taxon>
        <taxon>Agaricomycotina</taxon>
        <taxon>Agaricomycetes</taxon>
        <taxon>Agaricomycetidae</taxon>
        <taxon>Agaricales</taxon>
        <taxon>Marasmiineae</taxon>
        <taxon>Physalacriaceae</taxon>
        <taxon>Cylindrobasidium</taxon>
    </lineage>
</organism>
<dbReference type="Pfam" id="PF05958">
    <property type="entry name" value="tRNA_U5-meth_tr"/>
    <property type="match status" value="1"/>
</dbReference>
<feature type="active site" evidence="5">
    <location>
        <position position="574"/>
    </location>
</feature>
<feature type="active site" description="Nucleophile" evidence="4">
    <location>
        <position position="574"/>
    </location>
</feature>
<proteinExistence type="inferred from homology"/>
<dbReference type="InterPro" id="IPR012340">
    <property type="entry name" value="NA-bd_OB-fold"/>
</dbReference>
<feature type="compositionally biased region" description="Basic residues" evidence="6">
    <location>
        <begin position="132"/>
        <end position="141"/>
    </location>
</feature>
<keyword evidence="2 4" id="KW-0808">Transferase</keyword>
<evidence type="ECO:0000313" key="7">
    <source>
        <dbReference type="EMBL" id="KIY69013.1"/>
    </source>
</evidence>
<dbReference type="GO" id="GO:0008033">
    <property type="term" value="P:tRNA processing"/>
    <property type="evidence" value="ECO:0007669"/>
    <property type="project" value="InterPro"/>
</dbReference>
<dbReference type="InterPro" id="IPR025795">
    <property type="entry name" value="tRNA_(uracil-5-)_MeTrfase"/>
</dbReference>
<dbReference type="PANTHER" id="PTHR11061">
    <property type="entry name" value="RNA M5U METHYLTRANSFERASE"/>
    <property type="match status" value="1"/>
</dbReference>
<gene>
    <name evidence="7" type="ORF">CYLTODRAFT_421139</name>
</gene>
<keyword evidence="3 4" id="KW-0949">S-adenosyl-L-methionine</keyword>
<dbReference type="EMBL" id="KN880492">
    <property type="protein sequence ID" value="KIY69013.1"/>
    <property type="molecule type" value="Genomic_DNA"/>
</dbReference>
<dbReference type="GO" id="GO:0030697">
    <property type="term" value="F:tRNA (uracil(54)-C5)-methyltransferase activity, S-adenosyl methionine-dependent"/>
    <property type="evidence" value="ECO:0007669"/>
    <property type="project" value="InterPro"/>
</dbReference>
<evidence type="ECO:0000256" key="5">
    <source>
        <dbReference type="PROSITE-ProRule" id="PRU10015"/>
    </source>
</evidence>
<feature type="compositionally biased region" description="Pro residues" evidence="6">
    <location>
        <begin position="95"/>
        <end position="105"/>
    </location>
</feature>
<feature type="region of interest" description="Disordered" evidence="6">
    <location>
        <begin position="119"/>
        <end position="148"/>
    </location>
</feature>
<evidence type="ECO:0000313" key="8">
    <source>
        <dbReference type="Proteomes" id="UP000054007"/>
    </source>
</evidence>
<dbReference type="PANTHER" id="PTHR11061:SF30">
    <property type="entry name" value="TRNA (URACIL(54)-C(5))-METHYLTRANSFERASE"/>
    <property type="match status" value="1"/>
</dbReference>
<feature type="binding site" evidence="4">
    <location>
        <position position="497"/>
    </location>
    <ligand>
        <name>S-adenosyl-L-methionine</name>
        <dbReference type="ChEBI" id="CHEBI:59789"/>
    </ligand>
</feature>
<dbReference type="InterPro" id="IPR010280">
    <property type="entry name" value="U5_MeTrfase_fam"/>
</dbReference>
<dbReference type="OrthoDB" id="10250660at2759"/>
<dbReference type="PROSITE" id="PS01231">
    <property type="entry name" value="TRMA_2"/>
    <property type="match status" value="1"/>
</dbReference>
<dbReference type="InterPro" id="IPR029063">
    <property type="entry name" value="SAM-dependent_MTases_sf"/>
</dbReference>
<dbReference type="PROSITE" id="PS51687">
    <property type="entry name" value="SAM_MT_RNA_M5U"/>
    <property type="match status" value="1"/>
</dbReference>
<dbReference type="CDD" id="cd02440">
    <property type="entry name" value="AdoMet_MTases"/>
    <property type="match status" value="1"/>
</dbReference>
<protein>
    <submittedName>
        <fullName evidence="7">S-adenosyl-L-methionine-dependent methyltransferase</fullName>
    </submittedName>
</protein>
<feature type="binding site" evidence="4">
    <location>
        <position position="476"/>
    </location>
    <ligand>
        <name>S-adenosyl-L-methionine</name>
        <dbReference type="ChEBI" id="CHEBI:59789"/>
    </ligand>
</feature>
<comment type="similarity">
    <text evidence="4">Belongs to the class I-like SAM-binding methyltransferase superfamily. RNA M5U methyltransferase family.</text>
</comment>
<dbReference type="GO" id="GO:0009451">
    <property type="term" value="P:RNA modification"/>
    <property type="evidence" value="ECO:0007669"/>
    <property type="project" value="UniProtKB-ARBA"/>
</dbReference>
<evidence type="ECO:0000256" key="1">
    <source>
        <dbReference type="ARBA" id="ARBA00022603"/>
    </source>
</evidence>
<feature type="binding site" evidence="4">
    <location>
        <position position="443"/>
    </location>
    <ligand>
        <name>S-adenosyl-L-methionine</name>
        <dbReference type="ChEBI" id="CHEBI:59789"/>
    </ligand>
</feature>
<dbReference type="PROSITE" id="PS51622">
    <property type="entry name" value="SAM_MT_RNA_M5U_2"/>
    <property type="match status" value="1"/>
</dbReference>
<dbReference type="GO" id="GO:0032259">
    <property type="term" value="P:methylation"/>
    <property type="evidence" value="ECO:0007669"/>
    <property type="project" value="UniProtKB-KW"/>
</dbReference>